<dbReference type="Proteomes" id="UP000092462">
    <property type="component" value="Unassembled WGS sequence"/>
</dbReference>
<dbReference type="EnsemblMetazoa" id="PPAI007437-RA">
    <property type="protein sequence ID" value="PPAI007437-PA"/>
    <property type="gene ID" value="PPAI007437"/>
</dbReference>
<dbReference type="AlphaFoldDB" id="A0A1B0DH03"/>
<reference evidence="2" key="1">
    <citation type="submission" date="2022-08" db="UniProtKB">
        <authorList>
            <consortium name="EnsemblMetazoa"/>
        </authorList>
    </citation>
    <scope>IDENTIFICATION</scope>
    <source>
        <strain evidence="2">Israel</strain>
    </source>
</reference>
<dbReference type="EMBL" id="AJVK01060585">
    <property type="status" value="NOT_ANNOTATED_CDS"/>
    <property type="molecule type" value="Genomic_DNA"/>
</dbReference>
<evidence type="ECO:0000313" key="2">
    <source>
        <dbReference type="EnsemblMetazoa" id="PPAI007437-PA"/>
    </source>
</evidence>
<feature type="compositionally biased region" description="Low complexity" evidence="1">
    <location>
        <begin position="83"/>
        <end position="99"/>
    </location>
</feature>
<evidence type="ECO:0000256" key="1">
    <source>
        <dbReference type="SAM" id="MobiDB-lite"/>
    </source>
</evidence>
<organism evidence="2 3">
    <name type="scientific">Phlebotomus papatasi</name>
    <name type="common">Sandfly</name>
    <dbReference type="NCBI Taxonomy" id="29031"/>
    <lineage>
        <taxon>Eukaryota</taxon>
        <taxon>Metazoa</taxon>
        <taxon>Ecdysozoa</taxon>
        <taxon>Arthropoda</taxon>
        <taxon>Hexapoda</taxon>
        <taxon>Insecta</taxon>
        <taxon>Pterygota</taxon>
        <taxon>Neoptera</taxon>
        <taxon>Endopterygota</taxon>
        <taxon>Diptera</taxon>
        <taxon>Nematocera</taxon>
        <taxon>Psychodoidea</taxon>
        <taxon>Psychodidae</taxon>
        <taxon>Phlebotomus</taxon>
        <taxon>Phlebotomus</taxon>
    </lineage>
</organism>
<dbReference type="VEuPathDB" id="VectorBase:PPAPM1_010153"/>
<evidence type="ECO:0008006" key="4">
    <source>
        <dbReference type="Google" id="ProtNLM"/>
    </source>
</evidence>
<dbReference type="PANTHER" id="PTHR47331">
    <property type="entry name" value="PHD-TYPE DOMAIN-CONTAINING PROTEIN"/>
    <property type="match status" value="1"/>
</dbReference>
<dbReference type="Gene3D" id="4.10.60.10">
    <property type="entry name" value="Zinc finger, CCHC-type"/>
    <property type="match status" value="1"/>
</dbReference>
<name>A0A1B0DH03_PHLPP</name>
<keyword evidence="3" id="KW-1185">Reference proteome</keyword>
<dbReference type="InterPro" id="IPR008042">
    <property type="entry name" value="Retrotrans_Pao"/>
</dbReference>
<sequence>MDALNTTTRDPWLIHTAMEALDPETKSLWSRTPLANNIPTWTEFMEFLESRCDSWESCYDGKSESKPTKNSSAPKVNPTQKFSKPSSSGKSSTQSAPSTLVTTVEEGKKCLICSAEYHHISQCPLFLNSPPNRRIELTKENKLCLNCLRPSHGVRDCRSSWCRKCNLKHNTLLHEAYQSTDKSHLNSQEVPVPKAGSSTQPQSNALINHVALPIQVNRHTILPSVQVLVTGQDGLKYKCRALLDSCSQTNSVSRNFANKLALPLKDSHVGAIKGIGFENPKSVQLFAFSDASERAYAACVYVRSIDNENNVSSRLLCAKTKVAPLKQVSLPRLELCGAVLLKRLVEKVSSALSTPISEIHAFTDSMIVLCWINAESRRWQTFVANRVSEIQNTIPATNWHHVTSKENPADLASRGVSAADLTQDSLWWNGPSWITSSELNFEATEIELPDDAHLEMRHNVSLVTTQNDFSELIGRVSSLPKLVRIVAYCRRFILNTYRTYKKQKTMSGCLSPGELSQARITIVRHVQKESFPEDYQNLSKNNVVSRQSKLRNLNPFLDETGLIRPSLRRVLGVFNQTA</sequence>
<evidence type="ECO:0000313" key="3">
    <source>
        <dbReference type="Proteomes" id="UP000092462"/>
    </source>
</evidence>
<feature type="region of interest" description="Disordered" evidence="1">
    <location>
        <begin position="63"/>
        <end position="99"/>
    </location>
</feature>
<proteinExistence type="predicted"/>
<dbReference type="VEuPathDB" id="VectorBase:PPAPM1_005252"/>
<dbReference type="Pfam" id="PF05380">
    <property type="entry name" value="Peptidase_A17"/>
    <property type="match status" value="1"/>
</dbReference>
<feature type="compositionally biased region" description="Polar residues" evidence="1">
    <location>
        <begin position="68"/>
        <end position="82"/>
    </location>
</feature>
<protein>
    <recommendedName>
        <fullName evidence="4">Peptidase aspartic putative domain-containing protein</fullName>
    </recommendedName>
</protein>
<accession>A0A1B0DH03</accession>
<dbReference type="VEuPathDB" id="VectorBase:PPAI007437"/>